<name>G7J1P8_MEDTR</name>
<dbReference type="InterPro" id="IPR011990">
    <property type="entry name" value="TPR-like_helical_dom_sf"/>
</dbReference>
<dbReference type="Proteomes" id="UP000002051">
    <property type="component" value="Chromosome 3"/>
</dbReference>
<keyword evidence="1" id="KW-0677">Repeat</keyword>
<dbReference type="Pfam" id="PF12854">
    <property type="entry name" value="PPR_1"/>
    <property type="match status" value="1"/>
</dbReference>
<dbReference type="EMBL" id="CM001219">
    <property type="protein sequence ID" value="AES69270.1"/>
    <property type="molecule type" value="Genomic_DNA"/>
</dbReference>
<evidence type="ECO:0000313" key="3">
    <source>
        <dbReference type="EMBL" id="AES69270.1"/>
    </source>
</evidence>
<dbReference type="NCBIfam" id="TIGR00756">
    <property type="entry name" value="PPR"/>
    <property type="match status" value="6"/>
</dbReference>
<dbReference type="InterPro" id="IPR046960">
    <property type="entry name" value="PPR_At4g14850-like_plant"/>
</dbReference>
<reference evidence="3 5" key="1">
    <citation type="journal article" date="2011" name="Nature">
        <title>The Medicago genome provides insight into the evolution of rhizobial symbioses.</title>
        <authorList>
            <person name="Young N.D."/>
            <person name="Debelle F."/>
            <person name="Oldroyd G.E."/>
            <person name="Geurts R."/>
            <person name="Cannon S.B."/>
            <person name="Udvardi M.K."/>
            <person name="Benedito V.A."/>
            <person name="Mayer K.F."/>
            <person name="Gouzy J."/>
            <person name="Schoof H."/>
            <person name="Van de Peer Y."/>
            <person name="Proost S."/>
            <person name="Cook D.R."/>
            <person name="Meyers B.C."/>
            <person name="Spannagl M."/>
            <person name="Cheung F."/>
            <person name="De Mita S."/>
            <person name="Krishnakumar V."/>
            <person name="Gundlach H."/>
            <person name="Zhou S."/>
            <person name="Mudge J."/>
            <person name="Bharti A.K."/>
            <person name="Murray J.D."/>
            <person name="Naoumkina M.A."/>
            <person name="Rosen B."/>
            <person name="Silverstein K.A."/>
            <person name="Tang H."/>
            <person name="Rombauts S."/>
            <person name="Zhao P.X."/>
            <person name="Zhou P."/>
            <person name="Barbe V."/>
            <person name="Bardou P."/>
            <person name="Bechner M."/>
            <person name="Bellec A."/>
            <person name="Berger A."/>
            <person name="Berges H."/>
            <person name="Bidwell S."/>
            <person name="Bisseling T."/>
            <person name="Choisne N."/>
            <person name="Couloux A."/>
            <person name="Denny R."/>
            <person name="Deshpande S."/>
            <person name="Dai X."/>
            <person name="Doyle J.J."/>
            <person name="Dudez A.M."/>
            <person name="Farmer A.D."/>
            <person name="Fouteau S."/>
            <person name="Franken C."/>
            <person name="Gibelin C."/>
            <person name="Gish J."/>
            <person name="Goldstein S."/>
            <person name="Gonzalez A.J."/>
            <person name="Green P.J."/>
            <person name="Hallab A."/>
            <person name="Hartog M."/>
            <person name="Hua A."/>
            <person name="Humphray S.J."/>
            <person name="Jeong D.H."/>
            <person name="Jing Y."/>
            <person name="Jocker A."/>
            <person name="Kenton S.M."/>
            <person name="Kim D.J."/>
            <person name="Klee K."/>
            <person name="Lai H."/>
            <person name="Lang C."/>
            <person name="Lin S."/>
            <person name="Macmil S.L."/>
            <person name="Magdelenat G."/>
            <person name="Matthews L."/>
            <person name="McCorrison J."/>
            <person name="Monaghan E.L."/>
            <person name="Mun J.H."/>
            <person name="Najar F.Z."/>
            <person name="Nicholson C."/>
            <person name="Noirot C."/>
            <person name="O'Bleness M."/>
            <person name="Paule C.R."/>
            <person name="Poulain J."/>
            <person name="Prion F."/>
            <person name="Qin B."/>
            <person name="Qu C."/>
            <person name="Retzel E.F."/>
            <person name="Riddle C."/>
            <person name="Sallet E."/>
            <person name="Samain S."/>
            <person name="Samson N."/>
            <person name="Sanders I."/>
            <person name="Saurat O."/>
            <person name="Scarpelli C."/>
            <person name="Schiex T."/>
            <person name="Segurens B."/>
            <person name="Severin A.J."/>
            <person name="Sherrier D.J."/>
            <person name="Shi R."/>
            <person name="Sims S."/>
            <person name="Singer S.R."/>
            <person name="Sinharoy S."/>
            <person name="Sterck L."/>
            <person name="Viollet A."/>
            <person name="Wang B.B."/>
            <person name="Wang K."/>
            <person name="Wang M."/>
            <person name="Wang X."/>
            <person name="Warfsmann J."/>
            <person name="Weissenbach J."/>
            <person name="White D.D."/>
            <person name="White J.D."/>
            <person name="Wiley G.B."/>
            <person name="Wincker P."/>
            <person name="Xing Y."/>
            <person name="Yang L."/>
            <person name="Yao Z."/>
            <person name="Ying F."/>
            <person name="Zhai J."/>
            <person name="Zhou L."/>
            <person name="Zuber A."/>
            <person name="Denarie J."/>
            <person name="Dixon R.A."/>
            <person name="May G.D."/>
            <person name="Schwartz D.C."/>
            <person name="Rogers J."/>
            <person name="Quetier F."/>
            <person name="Town C.D."/>
            <person name="Roe B.A."/>
        </authorList>
    </citation>
    <scope>NUCLEOTIDE SEQUENCE [LARGE SCALE GENOMIC DNA]</scope>
    <source>
        <strain evidence="3">A17</strain>
        <strain evidence="4 5">cv. Jemalong A17</strain>
    </source>
</reference>
<protein>
    <submittedName>
        <fullName evidence="3">PPR containing plant-like protein</fullName>
    </submittedName>
</protein>
<dbReference type="FunFam" id="1.25.40.10:FF:000285">
    <property type="entry name" value="Pentatricopeptide repeat-containing protein, chloroplastic"/>
    <property type="match status" value="1"/>
</dbReference>
<dbReference type="PaxDb" id="3880-AES69270"/>
<dbReference type="EnsemblPlants" id="AES69270">
    <property type="protein sequence ID" value="AES69270"/>
    <property type="gene ID" value="MTR_3g026690"/>
</dbReference>
<evidence type="ECO:0000256" key="2">
    <source>
        <dbReference type="PROSITE-ProRule" id="PRU00708"/>
    </source>
</evidence>
<proteinExistence type="predicted"/>
<dbReference type="Pfam" id="PF20431">
    <property type="entry name" value="E_motif"/>
    <property type="match status" value="1"/>
</dbReference>
<sequence>MRLKSMKIKLFTSKHSNSLHTHHIFPIQQQNNNNHYLKLINSCKYINPLLQIHTHFLQIKNPSLILYNSFIKAYSKFHHFHKAINLYHTILKIGLKPDKFTFNFVLKACTSALDFHEGVNIYKDIVFNGLECDVYIGTSLIDMFCKMGCLDNARNVFDKMPVKDGVCWNAMISGLSQSLNPCEALEMFWRMQMEGFEVDKVSILNLAPAVSRLGDVGCCKSIHGYVVRRSICGVVSNSLIDMYCKCGDVHSAQRVFDRMGVRDDVSWATMMAGYVKNGCYFEGLQLLHKMRRGNVKMNKVAVVNALLVVAEMRDLEKGKEIYNYALQMGLMSDIVVATPIVCMYAKCGELKKARELFLSLEGRDLVAWSAFLSALVETGYPREVLSIFQVMQYEGLKPDKAILSILVSGCTEISNIGLGKIMHCYAIKADMESDISMVTTLVSMYIRFELFTYAMTLFNRMQIKDIVVWNTLINGFTKYGDPHLALEMFNRLQLSGILPDSGTMVGLFSACAIMDDLDLGTCLHGGIEKSGFESDIHVKVALMDMYAKCGSLCSVERLFLLTKHVKDEVSWNVMIAGYLHNGYSNEAISTFRRMKLENVRPNLVTFVTILPAVSYLSILREAMAFHTCIIRMGFLSCTLIGNSLIDMYAKCGQLRYSEKCFHEMENKDTISWNAMLSAYAMHGQGELAVALFSVMQESNVRVDSVSYISVLSACRHSGLIQEGWDIFASMCEKHHVEPSMEHYACMVDLLGCAGLFDEVLSLLNKMTTEPDARVWGALLAACKIHSNVTLGEVAVHHLLKLEPRNPVHHVVLSDIYAQCGRWNDARRTRSHINNHGLKKIPGYSWVGAHKNEMEKKPTRITMSCNHESASELTKSASKTAFDNSTADNNFGNELVNEVFAELKDFHEKNASTGLESPTLLIIRKVVELSSYHHFGQFLQNKNHL</sequence>
<dbReference type="InterPro" id="IPR046848">
    <property type="entry name" value="E_motif"/>
</dbReference>
<dbReference type="InterPro" id="IPR002885">
    <property type="entry name" value="PPR_rpt"/>
</dbReference>
<keyword evidence="5" id="KW-1185">Reference proteome</keyword>
<dbReference type="AlphaFoldDB" id="G7J1P8"/>
<dbReference type="FunFam" id="1.25.40.10:FF:000090">
    <property type="entry name" value="Pentatricopeptide repeat-containing protein, chloroplastic"/>
    <property type="match status" value="1"/>
</dbReference>
<feature type="repeat" description="PPR" evidence="2">
    <location>
        <begin position="465"/>
        <end position="499"/>
    </location>
</feature>
<organism evidence="3 5">
    <name type="scientific">Medicago truncatula</name>
    <name type="common">Barrel medic</name>
    <name type="synonym">Medicago tribuloides</name>
    <dbReference type="NCBI Taxonomy" id="3880"/>
    <lineage>
        <taxon>Eukaryota</taxon>
        <taxon>Viridiplantae</taxon>
        <taxon>Streptophyta</taxon>
        <taxon>Embryophyta</taxon>
        <taxon>Tracheophyta</taxon>
        <taxon>Spermatophyta</taxon>
        <taxon>Magnoliopsida</taxon>
        <taxon>eudicotyledons</taxon>
        <taxon>Gunneridae</taxon>
        <taxon>Pentapetalae</taxon>
        <taxon>rosids</taxon>
        <taxon>fabids</taxon>
        <taxon>Fabales</taxon>
        <taxon>Fabaceae</taxon>
        <taxon>Papilionoideae</taxon>
        <taxon>50 kb inversion clade</taxon>
        <taxon>NPAAA clade</taxon>
        <taxon>Hologalegina</taxon>
        <taxon>IRL clade</taxon>
        <taxon>Trifolieae</taxon>
        <taxon>Medicago</taxon>
    </lineage>
</organism>
<dbReference type="PANTHER" id="PTHR47926">
    <property type="entry name" value="PENTATRICOPEPTIDE REPEAT-CONTAINING PROTEIN"/>
    <property type="match status" value="1"/>
</dbReference>
<dbReference type="FunFam" id="1.25.40.10:FF:000682">
    <property type="entry name" value="Pentatricopeptide repeat-containing protein At3g16610"/>
    <property type="match status" value="1"/>
</dbReference>
<feature type="repeat" description="PPR" evidence="2">
    <location>
        <begin position="63"/>
        <end position="97"/>
    </location>
</feature>
<feature type="repeat" description="PPR" evidence="2">
    <location>
        <begin position="567"/>
        <end position="601"/>
    </location>
</feature>
<reference evidence="3 5" key="2">
    <citation type="journal article" date="2014" name="BMC Genomics">
        <title>An improved genome release (version Mt4.0) for the model legume Medicago truncatula.</title>
        <authorList>
            <person name="Tang H."/>
            <person name="Krishnakumar V."/>
            <person name="Bidwell S."/>
            <person name="Rosen B."/>
            <person name="Chan A."/>
            <person name="Zhou S."/>
            <person name="Gentzbittel L."/>
            <person name="Childs K.L."/>
            <person name="Yandell M."/>
            <person name="Gundlach H."/>
            <person name="Mayer K.F."/>
            <person name="Schwartz D.C."/>
            <person name="Town C.D."/>
        </authorList>
    </citation>
    <scope>GENOME REANNOTATION</scope>
    <source>
        <strain evidence="4 5">cv. Jemalong A17</strain>
    </source>
</reference>
<feature type="repeat" description="PPR" evidence="2">
    <location>
        <begin position="668"/>
        <end position="702"/>
    </location>
</feature>
<feature type="repeat" description="PPR" evidence="2">
    <location>
        <begin position="164"/>
        <end position="198"/>
    </location>
</feature>
<dbReference type="HOGENOM" id="CLU_002706_15_6_1"/>
<reference evidence="4" key="3">
    <citation type="submission" date="2015-04" db="UniProtKB">
        <authorList>
            <consortium name="EnsemblPlants"/>
        </authorList>
    </citation>
    <scope>IDENTIFICATION</scope>
    <source>
        <strain evidence="4">cv. Jemalong A17</strain>
    </source>
</reference>
<dbReference type="GO" id="GO:0009451">
    <property type="term" value="P:RNA modification"/>
    <property type="evidence" value="ECO:0007669"/>
    <property type="project" value="InterPro"/>
</dbReference>
<gene>
    <name evidence="3" type="ordered locus">MTR_3g026690</name>
</gene>
<feature type="repeat" description="PPR" evidence="2">
    <location>
        <begin position="364"/>
        <end position="398"/>
    </location>
</feature>
<accession>G7J1P8</accession>
<dbReference type="eggNOG" id="KOG4197">
    <property type="taxonomic scope" value="Eukaryota"/>
</dbReference>
<dbReference type="Pfam" id="PF01535">
    <property type="entry name" value="PPR"/>
    <property type="match status" value="6"/>
</dbReference>
<dbReference type="PANTHER" id="PTHR47926:SF386">
    <property type="entry name" value="PENTATRICOPEPTIDE REPEAT-CONTAINING PROTEIN"/>
    <property type="match status" value="1"/>
</dbReference>
<dbReference type="OMA" id="SDIYAQC"/>
<evidence type="ECO:0000313" key="5">
    <source>
        <dbReference type="Proteomes" id="UP000002051"/>
    </source>
</evidence>
<feature type="repeat" description="PPR" evidence="2">
    <location>
        <begin position="703"/>
        <end position="737"/>
    </location>
</feature>
<feature type="repeat" description="PPR" evidence="2">
    <location>
        <begin position="263"/>
        <end position="297"/>
    </location>
</feature>
<dbReference type="Gene3D" id="1.25.40.10">
    <property type="entry name" value="Tetratricopeptide repeat domain"/>
    <property type="match status" value="7"/>
</dbReference>
<evidence type="ECO:0000313" key="4">
    <source>
        <dbReference type="EnsemblPlants" id="AES69270"/>
    </source>
</evidence>
<dbReference type="GO" id="GO:0003729">
    <property type="term" value="F:mRNA binding"/>
    <property type="evidence" value="ECO:0007669"/>
    <property type="project" value="UniProtKB-ARBA"/>
</dbReference>
<dbReference type="FunFam" id="1.25.40.10:FF:000073">
    <property type="entry name" value="Pentatricopeptide repeat-containing protein chloroplastic"/>
    <property type="match status" value="1"/>
</dbReference>
<evidence type="ECO:0000256" key="1">
    <source>
        <dbReference type="ARBA" id="ARBA00022737"/>
    </source>
</evidence>
<dbReference type="PROSITE" id="PS51375">
    <property type="entry name" value="PPR"/>
    <property type="match status" value="8"/>
</dbReference>
<dbReference type="Pfam" id="PF13041">
    <property type="entry name" value="PPR_2"/>
    <property type="match status" value="4"/>
</dbReference>